<dbReference type="AlphaFoldDB" id="A0A4Z2HXF7"/>
<name>A0A4Z2HXF7_9TELE</name>
<gene>
    <name evidence="1" type="ORF">EYF80_020078</name>
</gene>
<dbReference type="EMBL" id="SRLO01000172">
    <property type="protein sequence ID" value="TNN69714.1"/>
    <property type="molecule type" value="Genomic_DNA"/>
</dbReference>
<evidence type="ECO:0000313" key="2">
    <source>
        <dbReference type="Proteomes" id="UP000314294"/>
    </source>
</evidence>
<proteinExistence type="predicted"/>
<organism evidence="1 2">
    <name type="scientific">Liparis tanakae</name>
    <name type="common">Tanaka's snailfish</name>
    <dbReference type="NCBI Taxonomy" id="230148"/>
    <lineage>
        <taxon>Eukaryota</taxon>
        <taxon>Metazoa</taxon>
        <taxon>Chordata</taxon>
        <taxon>Craniata</taxon>
        <taxon>Vertebrata</taxon>
        <taxon>Euteleostomi</taxon>
        <taxon>Actinopterygii</taxon>
        <taxon>Neopterygii</taxon>
        <taxon>Teleostei</taxon>
        <taxon>Neoteleostei</taxon>
        <taxon>Acanthomorphata</taxon>
        <taxon>Eupercaria</taxon>
        <taxon>Perciformes</taxon>
        <taxon>Cottioidei</taxon>
        <taxon>Cottales</taxon>
        <taxon>Liparidae</taxon>
        <taxon>Liparis</taxon>
    </lineage>
</organism>
<reference evidence="1 2" key="1">
    <citation type="submission" date="2019-03" db="EMBL/GenBank/DDBJ databases">
        <title>First draft genome of Liparis tanakae, snailfish: a comprehensive survey of snailfish specific genes.</title>
        <authorList>
            <person name="Kim W."/>
            <person name="Song I."/>
            <person name="Jeong J.-H."/>
            <person name="Kim D."/>
            <person name="Kim S."/>
            <person name="Ryu S."/>
            <person name="Song J.Y."/>
            <person name="Lee S.K."/>
        </authorList>
    </citation>
    <scope>NUCLEOTIDE SEQUENCE [LARGE SCALE GENOMIC DNA]</scope>
    <source>
        <tissue evidence="1">Muscle</tissue>
    </source>
</reference>
<keyword evidence="2" id="KW-1185">Reference proteome</keyword>
<accession>A0A4Z2HXF7</accession>
<comment type="caution">
    <text evidence="1">The sequence shown here is derived from an EMBL/GenBank/DDBJ whole genome shotgun (WGS) entry which is preliminary data.</text>
</comment>
<protein>
    <submittedName>
        <fullName evidence="1">Uncharacterized protein</fullName>
    </submittedName>
</protein>
<dbReference type="Proteomes" id="UP000314294">
    <property type="component" value="Unassembled WGS sequence"/>
</dbReference>
<evidence type="ECO:0000313" key="1">
    <source>
        <dbReference type="EMBL" id="TNN69714.1"/>
    </source>
</evidence>
<sequence length="97" mass="10775">MEPRNKGKGSRNDLGAAGVLSLLNADIPFLKHLHASSVFDELAHQLAFPEVLSIEESQQPICGDLLKPAATLEPQQAVRREVWEKGSRLREDDKWSS</sequence>